<organism evidence="2 3">
    <name type="scientific">Sarcophilus harrisii</name>
    <name type="common">Tasmanian devil</name>
    <name type="synonym">Sarcophilus laniarius</name>
    <dbReference type="NCBI Taxonomy" id="9305"/>
    <lineage>
        <taxon>Eukaryota</taxon>
        <taxon>Metazoa</taxon>
        <taxon>Chordata</taxon>
        <taxon>Craniata</taxon>
        <taxon>Vertebrata</taxon>
        <taxon>Euteleostomi</taxon>
        <taxon>Mammalia</taxon>
        <taxon>Metatheria</taxon>
        <taxon>Dasyuromorphia</taxon>
        <taxon>Dasyuridae</taxon>
        <taxon>Sarcophilus</taxon>
    </lineage>
</organism>
<reference evidence="2" key="2">
    <citation type="submission" date="2025-08" db="UniProtKB">
        <authorList>
            <consortium name="Ensembl"/>
        </authorList>
    </citation>
    <scope>IDENTIFICATION</scope>
</reference>
<proteinExistence type="predicted"/>
<name>A0A7N4PIM3_SARHA</name>
<dbReference type="InterPro" id="IPR036047">
    <property type="entry name" value="F-box-like_dom_sf"/>
</dbReference>
<dbReference type="InterPro" id="IPR001810">
    <property type="entry name" value="F-box_dom"/>
</dbReference>
<dbReference type="PROSITE" id="PS50181">
    <property type="entry name" value="FBOX"/>
    <property type="match status" value="1"/>
</dbReference>
<reference evidence="2" key="3">
    <citation type="submission" date="2025-09" db="UniProtKB">
        <authorList>
            <consortium name="Ensembl"/>
        </authorList>
    </citation>
    <scope>IDENTIFICATION</scope>
</reference>
<dbReference type="Ensembl" id="ENSSHAT00000051262.1">
    <property type="protein sequence ID" value="ENSSHAP00000038054.1"/>
    <property type="gene ID" value="ENSSHAG00000021530.1"/>
</dbReference>
<dbReference type="GeneTree" id="ENSGT00810000125541"/>
<keyword evidence="3" id="KW-1185">Reference proteome</keyword>
<dbReference type="InParanoid" id="A0A7N4PIM3"/>
<evidence type="ECO:0000313" key="3">
    <source>
        <dbReference type="Proteomes" id="UP000007648"/>
    </source>
</evidence>
<dbReference type="AlphaFoldDB" id="A0A7N4PIM3"/>
<feature type="domain" description="F-box" evidence="1">
    <location>
        <begin position="29"/>
        <end position="56"/>
    </location>
</feature>
<sequence>IGQMQVIHCICSKCFCLPSKRRIKKRPRVLTLLSLPEDVLFHILKWLPAEDILAIRASQPVPRQGPEHSPVYSYLRIMFTVSSHQSR</sequence>
<evidence type="ECO:0000313" key="2">
    <source>
        <dbReference type="Ensembl" id="ENSSHAP00000038054.1"/>
    </source>
</evidence>
<dbReference type="Pfam" id="PF00646">
    <property type="entry name" value="F-box"/>
    <property type="match status" value="1"/>
</dbReference>
<evidence type="ECO:0000259" key="1">
    <source>
        <dbReference type="PROSITE" id="PS50181"/>
    </source>
</evidence>
<protein>
    <recommendedName>
        <fullName evidence="1">F-box domain-containing protein</fullName>
    </recommendedName>
</protein>
<dbReference type="Proteomes" id="UP000007648">
    <property type="component" value="Unassembled WGS sequence"/>
</dbReference>
<dbReference type="SUPFAM" id="SSF81383">
    <property type="entry name" value="F-box domain"/>
    <property type="match status" value="1"/>
</dbReference>
<reference evidence="2 3" key="1">
    <citation type="journal article" date="2011" name="Proc. Natl. Acad. Sci. U.S.A.">
        <title>Genetic diversity and population structure of the endangered marsupial Sarcophilus harrisii (Tasmanian devil).</title>
        <authorList>
            <person name="Miller W."/>
            <person name="Hayes V.M."/>
            <person name="Ratan A."/>
            <person name="Petersen D.C."/>
            <person name="Wittekindt N.E."/>
            <person name="Miller J."/>
            <person name="Walenz B."/>
            <person name="Knight J."/>
            <person name="Qi J."/>
            <person name="Zhao F."/>
            <person name="Wang Q."/>
            <person name="Bedoya-Reina O.C."/>
            <person name="Katiyar N."/>
            <person name="Tomsho L.P."/>
            <person name="Kasson L.M."/>
            <person name="Hardie R.A."/>
            <person name="Woodbridge P."/>
            <person name="Tindall E.A."/>
            <person name="Bertelsen M.F."/>
            <person name="Dixon D."/>
            <person name="Pyecroft S."/>
            <person name="Helgen K.M."/>
            <person name="Lesk A.M."/>
            <person name="Pringle T.H."/>
            <person name="Patterson N."/>
            <person name="Zhang Y."/>
            <person name="Kreiss A."/>
            <person name="Woods G.M."/>
            <person name="Jones M.E."/>
            <person name="Schuster S.C."/>
        </authorList>
    </citation>
    <scope>NUCLEOTIDE SEQUENCE [LARGE SCALE GENOMIC DNA]</scope>
</reference>
<accession>A0A7N4PIM3</accession>